<reference evidence="3" key="1">
    <citation type="submission" date="2020-04" db="EMBL/GenBank/DDBJ databases">
        <title>Tenacibaculum mesophilum bac2.</title>
        <authorList>
            <person name="Li M."/>
        </authorList>
    </citation>
    <scope>NUCLEOTIDE SEQUENCE</scope>
    <source>
        <strain evidence="3">Bac2</strain>
    </source>
</reference>
<dbReference type="AlphaFoldDB" id="A0AAE9MNC6"/>
<evidence type="ECO:0000259" key="2">
    <source>
        <dbReference type="Pfam" id="PF13648"/>
    </source>
</evidence>
<dbReference type="Proteomes" id="UP001056837">
    <property type="component" value="Chromosome"/>
</dbReference>
<proteinExistence type="predicted"/>
<gene>
    <name evidence="3" type="ORF">HER15_14250</name>
</gene>
<accession>A0AAE9MNC6</accession>
<dbReference type="PROSITE" id="PS51257">
    <property type="entry name" value="PROKAR_LIPOPROTEIN"/>
    <property type="match status" value="1"/>
</dbReference>
<evidence type="ECO:0000256" key="1">
    <source>
        <dbReference type="SAM" id="SignalP"/>
    </source>
</evidence>
<evidence type="ECO:0000313" key="3">
    <source>
        <dbReference type="EMBL" id="UTD16567.1"/>
    </source>
</evidence>
<keyword evidence="1" id="KW-0732">Signal</keyword>
<dbReference type="EMBL" id="CP050861">
    <property type="protein sequence ID" value="UTD16567.1"/>
    <property type="molecule type" value="Genomic_DNA"/>
</dbReference>
<evidence type="ECO:0000313" key="4">
    <source>
        <dbReference type="Proteomes" id="UP001056837"/>
    </source>
</evidence>
<feature type="domain" description="Lipocalin-like" evidence="2">
    <location>
        <begin position="37"/>
        <end position="119"/>
    </location>
</feature>
<organism evidence="3 4">
    <name type="scientific">Tenacibaculum mesophilum</name>
    <dbReference type="NCBI Taxonomy" id="104268"/>
    <lineage>
        <taxon>Bacteria</taxon>
        <taxon>Pseudomonadati</taxon>
        <taxon>Bacteroidota</taxon>
        <taxon>Flavobacteriia</taxon>
        <taxon>Flavobacteriales</taxon>
        <taxon>Flavobacteriaceae</taxon>
        <taxon>Tenacibaculum</taxon>
    </lineage>
</organism>
<name>A0AAE9MNC6_9FLAO</name>
<feature type="chain" id="PRO_5042226435" description="Lipocalin-like domain-containing protein" evidence="1">
    <location>
        <begin position="28"/>
        <end position="135"/>
    </location>
</feature>
<dbReference type="InterPro" id="IPR024311">
    <property type="entry name" value="Lipocalin-like"/>
</dbReference>
<protein>
    <recommendedName>
        <fullName evidence="2">Lipocalin-like domain-containing protein</fullName>
    </recommendedName>
</protein>
<feature type="signal peptide" evidence="1">
    <location>
        <begin position="1"/>
        <end position="27"/>
    </location>
</feature>
<dbReference type="Pfam" id="PF13648">
    <property type="entry name" value="Lipocalin_4"/>
    <property type="match status" value="1"/>
</dbReference>
<sequence length="135" mass="15219">MKTTINKLIMKKLLLLLVITVFTSCSSDNEDVDTTTILGTWKLISHSDTNPLPDCMKQTRITFIEHGNLSGEIYEPNGENCDKTNLVASYEKETETLYTVIGSSTILAEVELESNKLIWTDKSSTKTRVLNFVRK</sequence>